<dbReference type="GO" id="GO:0005634">
    <property type="term" value="C:nucleus"/>
    <property type="evidence" value="ECO:0007669"/>
    <property type="project" value="UniProtKB-SubCell"/>
</dbReference>
<feature type="coiled-coil region" evidence="10">
    <location>
        <begin position="202"/>
        <end position="236"/>
    </location>
</feature>
<comment type="similarity">
    <text evidence="2 9">Belongs to the HSF family.</text>
</comment>
<dbReference type="GO" id="GO:0042803">
    <property type="term" value="F:protein homodimerization activity"/>
    <property type="evidence" value="ECO:0007669"/>
    <property type="project" value="UniProtKB-ARBA"/>
</dbReference>
<evidence type="ECO:0000259" key="12">
    <source>
        <dbReference type="PROSITE" id="PS00434"/>
    </source>
</evidence>
<dbReference type="PANTHER" id="PTHR10015">
    <property type="entry name" value="HEAT SHOCK TRANSCRIPTION FACTOR"/>
    <property type="match status" value="1"/>
</dbReference>
<dbReference type="PROSITE" id="PS00434">
    <property type="entry name" value="HSF_DOMAIN"/>
    <property type="match status" value="1"/>
</dbReference>
<evidence type="ECO:0000256" key="9">
    <source>
        <dbReference type="RuleBase" id="RU004020"/>
    </source>
</evidence>
<evidence type="ECO:0000256" key="6">
    <source>
        <dbReference type="ARBA" id="ARBA00023159"/>
    </source>
</evidence>
<protein>
    <submittedName>
        <fullName evidence="13">Heat shock factor protein 3-like</fullName>
    </submittedName>
</protein>
<feature type="region of interest" description="Disordered" evidence="11">
    <location>
        <begin position="537"/>
        <end position="568"/>
    </location>
</feature>
<evidence type="ECO:0000313" key="14">
    <source>
        <dbReference type="Proteomes" id="UP000007754"/>
    </source>
</evidence>
<dbReference type="GO" id="GO:0003700">
    <property type="term" value="F:DNA-binding transcription factor activity"/>
    <property type="evidence" value="ECO:0007669"/>
    <property type="project" value="InterPro"/>
</dbReference>
<dbReference type="Gene3D" id="1.10.10.10">
    <property type="entry name" value="Winged helix-like DNA-binding domain superfamily/Winged helix DNA-binding domain"/>
    <property type="match status" value="1"/>
</dbReference>
<keyword evidence="8" id="KW-0539">Nucleus</keyword>
<feature type="compositionally biased region" description="Basic and acidic residues" evidence="11">
    <location>
        <begin position="540"/>
        <end position="557"/>
    </location>
</feature>
<dbReference type="Proteomes" id="UP000007754">
    <property type="component" value="Chromosome 4A"/>
</dbReference>
<dbReference type="GO" id="GO:0001046">
    <property type="term" value="F:core promoter sequence-specific DNA binding"/>
    <property type="evidence" value="ECO:0007669"/>
    <property type="project" value="UniProtKB-ARBA"/>
</dbReference>
<dbReference type="InterPro" id="IPR036388">
    <property type="entry name" value="WH-like_DNA-bd_sf"/>
</dbReference>
<evidence type="ECO:0000256" key="3">
    <source>
        <dbReference type="ARBA" id="ARBA00023015"/>
    </source>
</evidence>
<dbReference type="Pfam" id="PF06546">
    <property type="entry name" value="Vert_HS_TF"/>
    <property type="match status" value="1"/>
</dbReference>
<dbReference type="SMART" id="SM00415">
    <property type="entry name" value="HSF"/>
    <property type="match status" value="1"/>
</dbReference>
<dbReference type="FunCoup" id="A0A674GEW5">
    <property type="interactions" value="3"/>
</dbReference>
<evidence type="ECO:0000256" key="2">
    <source>
        <dbReference type="ARBA" id="ARBA00006403"/>
    </source>
</evidence>
<keyword evidence="4" id="KW-0346">Stress response</keyword>
<dbReference type="GO" id="GO:0005737">
    <property type="term" value="C:cytoplasm"/>
    <property type="evidence" value="ECO:0007669"/>
    <property type="project" value="UniProtKB-ARBA"/>
</dbReference>
<dbReference type="InParanoid" id="A0A674GEW5"/>
<reference evidence="13" key="2">
    <citation type="submission" date="2025-08" db="UniProtKB">
        <authorList>
            <consortium name="Ensembl"/>
        </authorList>
    </citation>
    <scope>IDENTIFICATION</scope>
</reference>
<feature type="domain" description="HSF-type DNA-binding" evidence="12">
    <location>
        <begin position="132"/>
        <end position="156"/>
    </location>
</feature>
<dbReference type="FunFam" id="1.10.10.10:FF:000027">
    <property type="entry name" value="Heat shock transcription factor 1"/>
    <property type="match status" value="1"/>
</dbReference>
<dbReference type="SUPFAM" id="SSF46785">
    <property type="entry name" value="Winged helix' DNA-binding domain"/>
    <property type="match status" value="1"/>
</dbReference>
<keyword evidence="6" id="KW-0010">Activator</keyword>
<dbReference type="InterPro" id="IPR010542">
    <property type="entry name" value="Vert_HSTF_C"/>
</dbReference>
<dbReference type="InterPro" id="IPR000232">
    <property type="entry name" value="HSF_DNA-bd"/>
</dbReference>
<name>A0A674GEW5_TAEGU</name>
<dbReference type="Pfam" id="PF00447">
    <property type="entry name" value="HSF_DNA-bind"/>
    <property type="match status" value="1"/>
</dbReference>
<reference evidence="13" key="3">
    <citation type="submission" date="2025-09" db="UniProtKB">
        <authorList>
            <consortium name="Ensembl"/>
        </authorList>
    </citation>
    <scope>IDENTIFICATION</scope>
</reference>
<evidence type="ECO:0000256" key="11">
    <source>
        <dbReference type="SAM" id="MobiDB-lite"/>
    </source>
</evidence>
<evidence type="ECO:0000256" key="7">
    <source>
        <dbReference type="ARBA" id="ARBA00023163"/>
    </source>
</evidence>
<evidence type="ECO:0000256" key="4">
    <source>
        <dbReference type="ARBA" id="ARBA00023016"/>
    </source>
</evidence>
<dbReference type="AlphaFoldDB" id="A0A674GEW5"/>
<sequence length="624" mass="67744">MPAVTSRGRALPREHNKSHARGRRGEGGRGRRAEQLLTGGSRRAPPLGASRGAARPVPAGAARGAPRMREAPALPRGPAAAGPGPGPGPVPGFLAKLWALLEDPDSDDVICWSRNGENFCILDEQRFAKELLPKYFKHNNISSFIRQLNMYGFRKVIALENGIITAEKSSVIEFQHPFFKQGKAHLLENIKRKVSAVRTEDLKVCTEDLHKVLSEVQEMREQQNNMDVRLANMKRENKALWKEVAVLRQKHSQQQKLLSKILQFILSLMRGNYIVGVKRKRSLTDAAGASPSKYSRQYVRIPVESGQAMAFSEHSAAEEDGNGTGLIIRDITDTLENATNGLLAVAHTSGRAREPQAALDPGLPLCQVSQPSELSCAEPVPSVAVNDVTKSSEIGTAAVELHTAQPNAPEDPVSVIDSILNENNPGNQNDPLLDREEIQDFLNCIDASLEELQTMLSGKQYNFGAEAFSDTFNPELPALDMNLMETPPGIENMANLAESTEGLGASERETAGSKDMQLIQYRANPLLSLFEELPSGEAAGKADDPKDFLLPPLEEKPILQPPSASGTVVPLAAPATQSEPLDTLGMGDPPLLPEDGNGEYKLFPLLLLSPVANFIDEASEIEIS</sequence>
<gene>
    <name evidence="13" type="primary">LOC100217839</name>
</gene>
<dbReference type="Ensembl" id="ENSTGUT00000039821.1">
    <property type="protein sequence ID" value="ENSTGUP00000021292.1"/>
    <property type="gene ID" value="ENSTGUG00000002805.2"/>
</dbReference>
<proteinExistence type="inferred from homology"/>
<evidence type="ECO:0000256" key="8">
    <source>
        <dbReference type="ARBA" id="ARBA00023242"/>
    </source>
</evidence>
<accession>A0A674GEW5</accession>
<keyword evidence="5" id="KW-0238">DNA-binding</keyword>
<evidence type="ECO:0000256" key="5">
    <source>
        <dbReference type="ARBA" id="ARBA00023125"/>
    </source>
</evidence>
<dbReference type="PANTHER" id="PTHR10015:SF454">
    <property type="entry name" value="HEAT SHOCK FACTOR PROTEIN 3"/>
    <property type="match status" value="1"/>
</dbReference>
<keyword evidence="14" id="KW-1185">Reference proteome</keyword>
<evidence type="ECO:0000256" key="10">
    <source>
        <dbReference type="SAM" id="Coils"/>
    </source>
</evidence>
<feature type="region of interest" description="Disordered" evidence="11">
    <location>
        <begin position="1"/>
        <end position="87"/>
    </location>
</feature>
<dbReference type="GO" id="GO:0000785">
    <property type="term" value="C:chromatin"/>
    <property type="evidence" value="ECO:0007669"/>
    <property type="project" value="UniProtKB-ARBA"/>
</dbReference>
<dbReference type="GeneTree" id="ENSGT00940000163549"/>
<keyword evidence="3" id="KW-0805">Transcription regulation</keyword>
<keyword evidence="7" id="KW-0804">Transcription</keyword>
<evidence type="ECO:0000313" key="13">
    <source>
        <dbReference type="Ensembl" id="ENSTGUP00000021292.1"/>
    </source>
</evidence>
<reference evidence="13 14" key="1">
    <citation type="journal article" date="2010" name="Nature">
        <title>The genome of a songbird.</title>
        <authorList>
            <person name="Warren W.C."/>
            <person name="Clayton D.F."/>
            <person name="Ellegren H."/>
            <person name="Arnold A.P."/>
            <person name="Hillier L.W."/>
            <person name="Kunstner A."/>
            <person name="Searle S."/>
            <person name="White S."/>
            <person name="Vilella A.J."/>
            <person name="Fairley S."/>
            <person name="Heger A."/>
            <person name="Kong L."/>
            <person name="Ponting C.P."/>
            <person name="Jarvis E.D."/>
            <person name="Mello C.V."/>
            <person name="Minx P."/>
            <person name="Lovell P."/>
            <person name="Velho T.A."/>
            <person name="Ferris M."/>
            <person name="Balakrishnan C.N."/>
            <person name="Sinha S."/>
            <person name="Blatti C."/>
            <person name="London S.E."/>
            <person name="Li Y."/>
            <person name="Lin Y.C."/>
            <person name="George J."/>
            <person name="Sweedler J."/>
            <person name="Southey B."/>
            <person name="Gunaratne P."/>
            <person name="Watson M."/>
            <person name="Nam K."/>
            <person name="Backstrom N."/>
            <person name="Smeds L."/>
            <person name="Nabholz B."/>
            <person name="Itoh Y."/>
            <person name="Whitney O."/>
            <person name="Pfenning A.R."/>
            <person name="Howard J."/>
            <person name="Volker M."/>
            <person name="Skinner B.M."/>
            <person name="Griffin D.K."/>
            <person name="Ye L."/>
            <person name="McLaren W.M."/>
            <person name="Flicek P."/>
            <person name="Quesada V."/>
            <person name="Velasco G."/>
            <person name="Lopez-Otin C."/>
            <person name="Puente X.S."/>
            <person name="Olender T."/>
            <person name="Lancet D."/>
            <person name="Smit A.F."/>
            <person name="Hubley R."/>
            <person name="Konkel M.K."/>
            <person name="Walker J.A."/>
            <person name="Batzer M.A."/>
            <person name="Gu W."/>
            <person name="Pollock D.D."/>
            <person name="Chen L."/>
            <person name="Cheng Z."/>
            <person name="Eichler E.E."/>
            <person name="Stapley J."/>
            <person name="Slate J."/>
            <person name="Ekblom R."/>
            <person name="Birkhead T."/>
            <person name="Burke T."/>
            <person name="Burt D."/>
            <person name="Scharff C."/>
            <person name="Adam I."/>
            <person name="Richard H."/>
            <person name="Sultan M."/>
            <person name="Soldatov A."/>
            <person name="Lehrach H."/>
            <person name="Edwards S.V."/>
            <person name="Yang S.P."/>
            <person name="Li X."/>
            <person name="Graves T."/>
            <person name="Fulton L."/>
            <person name="Nelson J."/>
            <person name="Chinwalla A."/>
            <person name="Hou S."/>
            <person name="Mardis E.R."/>
            <person name="Wilson R.K."/>
        </authorList>
    </citation>
    <scope>NUCLEOTIDE SEQUENCE [LARGE SCALE GENOMIC DNA]</scope>
</reference>
<feature type="compositionally biased region" description="Low complexity" evidence="11">
    <location>
        <begin position="48"/>
        <end position="82"/>
    </location>
</feature>
<feature type="compositionally biased region" description="Basic and acidic residues" evidence="11">
    <location>
        <begin position="11"/>
        <end position="34"/>
    </location>
</feature>
<comment type="subcellular location">
    <subcellularLocation>
        <location evidence="1">Nucleus</location>
    </subcellularLocation>
</comment>
<organism evidence="13 14">
    <name type="scientific">Taeniopygia guttata</name>
    <name type="common">Zebra finch</name>
    <name type="synonym">Poephila guttata</name>
    <dbReference type="NCBI Taxonomy" id="59729"/>
    <lineage>
        <taxon>Eukaryota</taxon>
        <taxon>Metazoa</taxon>
        <taxon>Chordata</taxon>
        <taxon>Craniata</taxon>
        <taxon>Vertebrata</taxon>
        <taxon>Euteleostomi</taxon>
        <taxon>Archelosauria</taxon>
        <taxon>Archosauria</taxon>
        <taxon>Dinosauria</taxon>
        <taxon>Saurischia</taxon>
        <taxon>Theropoda</taxon>
        <taxon>Coelurosauria</taxon>
        <taxon>Aves</taxon>
        <taxon>Neognathae</taxon>
        <taxon>Neoaves</taxon>
        <taxon>Telluraves</taxon>
        <taxon>Australaves</taxon>
        <taxon>Passeriformes</taxon>
        <taxon>Passeroidea</taxon>
        <taxon>Estrildidae</taxon>
        <taxon>Estrildinae</taxon>
        <taxon>Taeniopygia</taxon>
    </lineage>
</organism>
<dbReference type="InterPro" id="IPR036390">
    <property type="entry name" value="WH_DNA-bd_sf"/>
</dbReference>
<keyword evidence="10" id="KW-0175">Coiled coil</keyword>
<dbReference type="OMA" id="PSELNCA"/>
<evidence type="ECO:0000256" key="1">
    <source>
        <dbReference type="ARBA" id="ARBA00004123"/>
    </source>
</evidence>
<dbReference type="PRINTS" id="PR00056">
    <property type="entry name" value="HSFDOMAIN"/>
</dbReference>